<evidence type="ECO:0000256" key="3">
    <source>
        <dbReference type="PROSITE-ProRule" id="PRU00023"/>
    </source>
</evidence>
<dbReference type="Pfam" id="PF24883">
    <property type="entry name" value="NPHP3_N"/>
    <property type="match status" value="1"/>
</dbReference>
<dbReference type="Pfam" id="PF13637">
    <property type="entry name" value="Ank_4"/>
    <property type="match status" value="1"/>
</dbReference>
<evidence type="ECO:0000256" key="2">
    <source>
        <dbReference type="ARBA" id="ARBA00023043"/>
    </source>
</evidence>
<organism evidence="6 7">
    <name type="scientific">Discina gigas</name>
    <dbReference type="NCBI Taxonomy" id="1032678"/>
    <lineage>
        <taxon>Eukaryota</taxon>
        <taxon>Fungi</taxon>
        <taxon>Dikarya</taxon>
        <taxon>Ascomycota</taxon>
        <taxon>Pezizomycotina</taxon>
        <taxon>Pezizomycetes</taxon>
        <taxon>Pezizales</taxon>
        <taxon>Discinaceae</taxon>
        <taxon>Discina</taxon>
    </lineage>
</organism>
<feature type="repeat" description="ANK" evidence="3">
    <location>
        <begin position="900"/>
        <end position="924"/>
    </location>
</feature>
<evidence type="ECO:0000313" key="6">
    <source>
        <dbReference type="EMBL" id="KAL0634297.1"/>
    </source>
</evidence>
<feature type="region of interest" description="Disordered" evidence="4">
    <location>
        <begin position="1"/>
        <end position="47"/>
    </location>
</feature>
<dbReference type="Pfam" id="PF12796">
    <property type="entry name" value="Ank_2"/>
    <property type="match status" value="3"/>
</dbReference>
<dbReference type="PROSITE" id="PS50297">
    <property type="entry name" value="ANK_REP_REGION"/>
    <property type="match status" value="4"/>
</dbReference>
<dbReference type="Pfam" id="PF22939">
    <property type="entry name" value="WHD_GPIID"/>
    <property type="match status" value="1"/>
</dbReference>
<evidence type="ECO:0000256" key="4">
    <source>
        <dbReference type="SAM" id="MobiDB-lite"/>
    </source>
</evidence>
<gene>
    <name evidence="6" type="ORF">Q9L58_006763</name>
</gene>
<dbReference type="EMBL" id="JBBBZM010000098">
    <property type="protein sequence ID" value="KAL0634297.1"/>
    <property type="molecule type" value="Genomic_DNA"/>
</dbReference>
<keyword evidence="1" id="KW-0677">Repeat</keyword>
<dbReference type="InterPro" id="IPR056884">
    <property type="entry name" value="NPHP3-like_N"/>
</dbReference>
<dbReference type="Gene3D" id="3.40.50.300">
    <property type="entry name" value="P-loop containing nucleotide triphosphate hydrolases"/>
    <property type="match status" value="1"/>
</dbReference>
<dbReference type="PROSITE" id="PS50088">
    <property type="entry name" value="ANK_REPEAT"/>
    <property type="match status" value="5"/>
</dbReference>
<dbReference type="PROSITE" id="PS50837">
    <property type="entry name" value="NACHT"/>
    <property type="match status" value="1"/>
</dbReference>
<dbReference type="InterPro" id="IPR027417">
    <property type="entry name" value="P-loop_NTPase"/>
</dbReference>
<dbReference type="PANTHER" id="PTHR24198:SF165">
    <property type="entry name" value="ANKYRIN REPEAT-CONTAINING PROTEIN-RELATED"/>
    <property type="match status" value="1"/>
</dbReference>
<accession>A0ABR3GEA7</accession>
<name>A0ABR3GEA7_9PEZI</name>
<sequence length="1143" mass="128124">MRCFRFKSKGKASAGPNARVVTPQSMQRRSTSSSQLSTNHAANATRSTAPAMIGRASITLRSAAGLASPSQIVASPGTLVDQGFTKTPWEQAIDRLKPEDRESLDSSLVNQDPDQPRVDILRGFIEHVEKKRKEVEGKQWRYTNSRGEVILVRDRMDVLLVNLNKYTAIGDLVIQPLPSVASLAWSGFKILLQVAATHLENTAVAMESLDSLVRIMGHCSIYEGLYSRRGLKASRSLNDALVELYVSILVYLCYLARHLGHNTAVQGFKNIASGLKSRWHALLVIEMGVDKEARIAHQEATEKLLYNQSKEMEKMIAILKDTNVLREPIIRIKRTVEDIFQSIQDDEREKVLNWLSDVSHKKHHDFHRAVRSDGTGAWLLEKESVLGWKSSDSSSLLWLHGIAGSGKTTLASKIIDDIGSNSTGPGDSLAYFYCNYKEEKRRDPASILRSIIKQLCLMSPGGDSSFPEPVLSIYMQRKRDGDLLNYLNVEECKVLLVQLSAGFLCTTIVIDALDECDADSRGSLFDVLDDMVSSSDGNPIKIFVTSRDDGDLRRQFENRPNVYIQERDNSGDINHYIKTEIETCINRKHLLGGNVSLDLQRRIVAALETGARGMFIWATYQIKRLCGEVTEEGVEKALTEVPKDLDQIYLEMLHSIRVRHESSRRLTMAENALKWILYAVRPLSPTELIEAISLTPESTTGKSKSDNLTLSAVFDICQNLVVLDERLGVLRFAHFTVQEFLVKHFQLKEGHTSVAEVCLTLVMNNLTDTVPCEGSEESAMYDYAMFNWPEHVRLAGPGSATVTSLCKNLLQPSEAYESWVSWISKAHEALCNPMAPILVASYFQLAHIFGDLLDKENNPNSLNHHGRTALHFAAINGNESIVSLLFERAGVELDITDRVHRHTPLSLAAENGHEKVLQMLLRKGRVNVDHRNRIDETPLLLAAKNGHERAVQILLKHKRVNVNSKDKIPGWTPLSWAARSGHDKVVQALLQNKRVDVDHKGKNKKTPLSLAACYGHDKVVKALAMNEGVDVNSKDVWGRTPLCMAAWCGREKVVQVLLENESVDVNSKDRWGRTPLFMAARDGRENVVKILIENDNVDVRCTDKLGRTPHSWAAENGHQKVVVMLHRKAKFDQGKRRNFKRLN</sequence>
<evidence type="ECO:0000313" key="7">
    <source>
        <dbReference type="Proteomes" id="UP001447188"/>
    </source>
</evidence>
<dbReference type="InterPro" id="IPR007111">
    <property type="entry name" value="NACHT_NTPase"/>
</dbReference>
<keyword evidence="7" id="KW-1185">Reference proteome</keyword>
<feature type="repeat" description="ANK" evidence="3">
    <location>
        <begin position="1071"/>
        <end position="1094"/>
    </location>
</feature>
<feature type="domain" description="NACHT" evidence="5">
    <location>
        <begin position="395"/>
        <end position="552"/>
    </location>
</feature>
<keyword evidence="2 3" id="KW-0040">ANK repeat</keyword>
<dbReference type="InterPro" id="IPR002110">
    <property type="entry name" value="Ankyrin_rpt"/>
</dbReference>
<feature type="repeat" description="ANK" evidence="3">
    <location>
        <begin position="865"/>
        <end position="898"/>
    </location>
</feature>
<feature type="repeat" description="ANK" evidence="3">
    <location>
        <begin position="969"/>
        <end position="992"/>
    </location>
</feature>
<feature type="compositionally biased region" description="Basic residues" evidence="4">
    <location>
        <begin position="1"/>
        <end position="10"/>
    </location>
</feature>
<dbReference type="SMART" id="SM00248">
    <property type="entry name" value="ANK"/>
    <property type="match status" value="8"/>
</dbReference>
<dbReference type="Proteomes" id="UP001447188">
    <property type="component" value="Unassembled WGS sequence"/>
</dbReference>
<dbReference type="PANTHER" id="PTHR24198">
    <property type="entry name" value="ANKYRIN REPEAT AND PROTEIN KINASE DOMAIN-CONTAINING PROTEIN"/>
    <property type="match status" value="1"/>
</dbReference>
<dbReference type="Gene3D" id="1.25.40.20">
    <property type="entry name" value="Ankyrin repeat-containing domain"/>
    <property type="match status" value="3"/>
</dbReference>
<reference evidence="6 7" key="1">
    <citation type="submission" date="2024-02" db="EMBL/GenBank/DDBJ databases">
        <title>Discinaceae phylogenomics.</title>
        <authorList>
            <person name="Dirks A.C."/>
            <person name="James T.Y."/>
        </authorList>
    </citation>
    <scope>NUCLEOTIDE SEQUENCE [LARGE SCALE GENOMIC DNA]</scope>
    <source>
        <strain evidence="6 7">ACD0624</strain>
    </source>
</reference>
<dbReference type="SUPFAM" id="SSF52540">
    <property type="entry name" value="P-loop containing nucleoside triphosphate hydrolases"/>
    <property type="match status" value="1"/>
</dbReference>
<dbReference type="SUPFAM" id="SSF48403">
    <property type="entry name" value="Ankyrin repeat"/>
    <property type="match status" value="2"/>
</dbReference>
<proteinExistence type="predicted"/>
<comment type="caution">
    <text evidence="6">The sequence shown here is derived from an EMBL/GenBank/DDBJ whole genome shotgun (WGS) entry which is preliminary data.</text>
</comment>
<protein>
    <recommendedName>
        <fullName evidence="5">NACHT domain-containing protein</fullName>
    </recommendedName>
</protein>
<feature type="repeat" description="ANK" evidence="3">
    <location>
        <begin position="1003"/>
        <end position="1036"/>
    </location>
</feature>
<feature type="compositionally biased region" description="Low complexity" evidence="4">
    <location>
        <begin position="24"/>
        <end position="38"/>
    </location>
</feature>
<evidence type="ECO:0000259" key="5">
    <source>
        <dbReference type="PROSITE" id="PS50837"/>
    </source>
</evidence>
<dbReference type="InterPro" id="IPR054471">
    <property type="entry name" value="GPIID_WHD"/>
</dbReference>
<evidence type="ECO:0000256" key="1">
    <source>
        <dbReference type="ARBA" id="ARBA00022737"/>
    </source>
</evidence>
<dbReference type="InterPro" id="IPR036770">
    <property type="entry name" value="Ankyrin_rpt-contain_sf"/>
</dbReference>